<sequence>MHPGRAGGIQEGVSAPHSPLQLIPGGAPADTSPDALFTAFREGHQKKHGLFSFTWFVAAAVPLLLAVGFVSLWRVNGTTFSVITPHGIKMVRAGMSTQEVHGLLGSPLTLQKQGDQDCYRYGRPNFQNDVFVVYSVCYEEGRVRDVLAHQYSAWQVDPTTGAFLAPGQAPSTAPPAVQP</sequence>
<reference evidence="4" key="1">
    <citation type="submission" date="2018-09" db="EMBL/GenBank/DDBJ databases">
        <authorList>
            <person name="Livingstone P.G."/>
            <person name="Whitworth D.E."/>
        </authorList>
    </citation>
    <scope>NUCLEOTIDE SEQUENCE [LARGE SCALE GENOMIC DNA]</scope>
    <source>
        <strain evidence="4">CA051B</strain>
    </source>
</reference>
<evidence type="ECO:0000313" key="4">
    <source>
        <dbReference type="Proteomes" id="UP000272888"/>
    </source>
</evidence>
<comment type="caution">
    <text evidence="3">The sequence shown here is derived from an EMBL/GenBank/DDBJ whole genome shotgun (WGS) entry which is preliminary data.</text>
</comment>
<evidence type="ECO:0000256" key="1">
    <source>
        <dbReference type="SAM" id="MobiDB-lite"/>
    </source>
</evidence>
<evidence type="ECO:0008006" key="5">
    <source>
        <dbReference type="Google" id="ProtNLM"/>
    </source>
</evidence>
<keyword evidence="2" id="KW-0472">Membrane</keyword>
<proteinExistence type="predicted"/>
<organism evidence="3 4">
    <name type="scientific">Corallococcus llansteffanensis</name>
    <dbReference type="NCBI Taxonomy" id="2316731"/>
    <lineage>
        <taxon>Bacteria</taxon>
        <taxon>Pseudomonadati</taxon>
        <taxon>Myxococcota</taxon>
        <taxon>Myxococcia</taxon>
        <taxon>Myxococcales</taxon>
        <taxon>Cystobacterineae</taxon>
        <taxon>Myxococcaceae</taxon>
        <taxon>Corallococcus</taxon>
    </lineage>
</organism>
<dbReference type="Proteomes" id="UP000272888">
    <property type="component" value="Unassembled WGS sequence"/>
</dbReference>
<protein>
    <recommendedName>
        <fullName evidence="5">Outer membrane protein assembly factor BamE</fullName>
    </recommendedName>
</protein>
<evidence type="ECO:0000256" key="2">
    <source>
        <dbReference type="SAM" id="Phobius"/>
    </source>
</evidence>
<name>A0A3A8Q6N3_9BACT</name>
<feature type="compositionally biased region" description="Gly residues" evidence="1">
    <location>
        <begin position="1"/>
        <end position="10"/>
    </location>
</feature>
<keyword evidence="4" id="KW-1185">Reference proteome</keyword>
<feature type="transmembrane region" description="Helical" evidence="2">
    <location>
        <begin position="50"/>
        <end position="73"/>
    </location>
</feature>
<gene>
    <name evidence="3" type="ORF">D7V93_09810</name>
</gene>
<dbReference type="EMBL" id="RAWB01000076">
    <property type="protein sequence ID" value="RKH62620.1"/>
    <property type="molecule type" value="Genomic_DNA"/>
</dbReference>
<dbReference type="AlphaFoldDB" id="A0A3A8Q6N3"/>
<keyword evidence="2" id="KW-0812">Transmembrane</keyword>
<accession>A0A3A8Q6N3</accession>
<evidence type="ECO:0000313" key="3">
    <source>
        <dbReference type="EMBL" id="RKH62620.1"/>
    </source>
</evidence>
<feature type="region of interest" description="Disordered" evidence="1">
    <location>
        <begin position="1"/>
        <end position="25"/>
    </location>
</feature>
<keyword evidence="2" id="KW-1133">Transmembrane helix</keyword>